<dbReference type="SUPFAM" id="SSF57302">
    <property type="entry name" value="Snake toxin-like"/>
    <property type="match status" value="1"/>
</dbReference>
<dbReference type="InterPro" id="IPR035076">
    <property type="entry name" value="Toxin/TOLIP"/>
</dbReference>
<dbReference type="AlphaFoldDB" id="A0A671LWA6"/>
<dbReference type="Proteomes" id="UP000472260">
    <property type="component" value="Unassembled WGS sequence"/>
</dbReference>
<evidence type="ECO:0000256" key="1">
    <source>
        <dbReference type="SAM" id="SignalP"/>
    </source>
</evidence>
<proteinExistence type="predicted"/>
<evidence type="ECO:0000313" key="4">
    <source>
        <dbReference type="Proteomes" id="UP000472260"/>
    </source>
</evidence>
<name>A0A671LWA6_9TELE</name>
<reference evidence="3" key="2">
    <citation type="submission" date="2025-09" db="UniProtKB">
        <authorList>
            <consortium name="Ensembl"/>
        </authorList>
    </citation>
    <scope>IDENTIFICATION</scope>
</reference>
<dbReference type="InterPro" id="IPR045860">
    <property type="entry name" value="Snake_toxin-like_sf"/>
</dbReference>
<keyword evidence="4" id="KW-1185">Reference proteome</keyword>
<reference evidence="3" key="1">
    <citation type="submission" date="2025-08" db="UniProtKB">
        <authorList>
            <consortium name="Ensembl"/>
        </authorList>
    </citation>
    <scope>IDENTIFICATION</scope>
</reference>
<evidence type="ECO:0000259" key="2">
    <source>
        <dbReference type="Pfam" id="PF00087"/>
    </source>
</evidence>
<feature type="chain" id="PRO_5025570116" description="Snake toxin/toxin-like domain-containing protein" evidence="1">
    <location>
        <begin position="26"/>
        <end position="172"/>
    </location>
</feature>
<accession>A0A671LWA6</accession>
<organism evidence="3 4">
    <name type="scientific">Sinocyclocheilus anshuiensis</name>
    <dbReference type="NCBI Taxonomy" id="1608454"/>
    <lineage>
        <taxon>Eukaryota</taxon>
        <taxon>Metazoa</taxon>
        <taxon>Chordata</taxon>
        <taxon>Craniata</taxon>
        <taxon>Vertebrata</taxon>
        <taxon>Euteleostomi</taxon>
        <taxon>Actinopterygii</taxon>
        <taxon>Neopterygii</taxon>
        <taxon>Teleostei</taxon>
        <taxon>Ostariophysi</taxon>
        <taxon>Cypriniformes</taxon>
        <taxon>Cyprinidae</taxon>
        <taxon>Cyprininae</taxon>
        <taxon>Sinocyclocheilus</taxon>
    </lineage>
</organism>
<sequence>FFVIVLYLSMYYTLFFSALTLKCYGCSPDSAEACTQTLTCPFRCGYMTTNIFVDGKNVGSNKAVTLNSQCCTTDYCNSPLNGKKCFTCSATTDCTHTLACEGDETQCFITTGEPFIISSSSSNTSMCFVAYRQNPYGFGAYMKCCEGNLCNGAQNLSVYFLMLVPLLSLFVF</sequence>
<dbReference type="Ensembl" id="ENSSANT00000025875.1">
    <property type="protein sequence ID" value="ENSSANP00000024293.1"/>
    <property type="gene ID" value="ENSSANG00000012512.1"/>
</dbReference>
<dbReference type="Pfam" id="PF00087">
    <property type="entry name" value="Toxin_TOLIP"/>
    <property type="match status" value="1"/>
</dbReference>
<feature type="domain" description="Snake toxin/toxin-like" evidence="2">
    <location>
        <begin position="84"/>
        <end position="151"/>
    </location>
</feature>
<evidence type="ECO:0000313" key="3">
    <source>
        <dbReference type="Ensembl" id="ENSSANP00000024293.1"/>
    </source>
</evidence>
<feature type="signal peptide" evidence="1">
    <location>
        <begin position="1"/>
        <end position="25"/>
    </location>
</feature>
<keyword evidence="1" id="KW-0732">Signal</keyword>
<dbReference type="Gene3D" id="2.10.60.10">
    <property type="entry name" value="CD59"/>
    <property type="match status" value="1"/>
</dbReference>
<protein>
    <recommendedName>
        <fullName evidence="2">Snake toxin/toxin-like domain-containing protein</fullName>
    </recommendedName>
</protein>